<reference evidence="1" key="1">
    <citation type="submission" date="2023-07" db="EMBL/GenBank/DDBJ databases">
        <authorList>
            <person name="Peng Z."/>
        </authorList>
    </citation>
    <scope>NUCLEOTIDE SEQUENCE</scope>
    <source>
        <strain evidence="1">KP219</strain>
    </source>
</reference>
<dbReference type="EMBL" id="JAUUIA010000047">
    <property type="protein sequence ID" value="MDP0970821.1"/>
    <property type="molecule type" value="Genomic_DNA"/>
</dbReference>
<sequence>MPLKKWIAKGFIAIILAVGGACLEASSDLIKNNFEPVLVSARNFLEDRLFPIPSSALIGINLTFYLPSADAGEASAEGLSATIPGSLCLASNGHNIVRPFEESANGYRNKTNVIMHIACRPSGRISITLSSQNGQGVKVYEGRLSDGDKVAFSGVPGSYNAGIVTIYRLDAIEPQGPQVPVNKCLQSNTCKDSDFSVAE</sequence>
<dbReference type="PROSITE" id="PS51257">
    <property type="entry name" value="PROKAR_LIPOPROTEIN"/>
    <property type="match status" value="1"/>
</dbReference>
<dbReference type="RefSeq" id="WP_143934744.1">
    <property type="nucleotide sequence ID" value="NZ_CABDVA010000002.1"/>
</dbReference>
<organism evidence="1 2">
    <name type="scientific">Klebsiella pneumoniae</name>
    <dbReference type="NCBI Taxonomy" id="573"/>
    <lineage>
        <taxon>Bacteria</taxon>
        <taxon>Pseudomonadati</taxon>
        <taxon>Pseudomonadota</taxon>
        <taxon>Gammaproteobacteria</taxon>
        <taxon>Enterobacterales</taxon>
        <taxon>Enterobacteriaceae</taxon>
        <taxon>Klebsiella/Raoultella group</taxon>
        <taxon>Klebsiella</taxon>
        <taxon>Klebsiella pneumoniae complex</taxon>
    </lineage>
</organism>
<evidence type="ECO:0000313" key="2">
    <source>
        <dbReference type="Proteomes" id="UP001244490"/>
    </source>
</evidence>
<name>A0AAW8APT9_KLEPN</name>
<comment type="caution">
    <text evidence="1">The sequence shown here is derived from an EMBL/GenBank/DDBJ whole genome shotgun (WGS) entry which is preliminary data.</text>
</comment>
<evidence type="ECO:0000313" key="1">
    <source>
        <dbReference type="EMBL" id="MDP0970821.1"/>
    </source>
</evidence>
<protein>
    <recommendedName>
        <fullName evidence="3">Lipoprotein</fullName>
    </recommendedName>
</protein>
<gene>
    <name evidence="1" type="ORF">Q6294_27990</name>
</gene>
<accession>A0AAW8APT9</accession>
<dbReference type="Proteomes" id="UP001244490">
    <property type="component" value="Unassembled WGS sequence"/>
</dbReference>
<dbReference type="AlphaFoldDB" id="A0AAW8APT9"/>
<evidence type="ECO:0008006" key="3">
    <source>
        <dbReference type="Google" id="ProtNLM"/>
    </source>
</evidence>
<proteinExistence type="predicted"/>